<feature type="non-terminal residue" evidence="1">
    <location>
        <position position="53"/>
    </location>
</feature>
<evidence type="ECO:0000313" key="2">
    <source>
        <dbReference type="Proteomes" id="UP000281372"/>
    </source>
</evidence>
<dbReference type="AlphaFoldDB" id="A0A3M3KQY4"/>
<dbReference type="EMBL" id="RBOW01000674">
    <property type="protein sequence ID" value="RMN25460.1"/>
    <property type="molecule type" value="Genomic_DNA"/>
</dbReference>
<comment type="caution">
    <text evidence="1">The sequence shown here is derived from an EMBL/GenBank/DDBJ whole genome shotgun (WGS) entry which is preliminary data.</text>
</comment>
<protein>
    <submittedName>
        <fullName evidence="1">Uncharacterized protein</fullName>
    </submittedName>
</protein>
<dbReference type="Proteomes" id="UP000281372">
    <property type="component" value="Unassembled WGS sequence"/>
</dbReference>
<name>A0A3M3KQY4_PSECA</name>
<reference evidence="1 2" key="1">
    <citation type="submission" date="2018-08" db="EMBL/GenBank/DDBJ databases">
        <title>Recombination of ecologically and evolutionarily significant loci maintains genetic cohesion in the Pseudomonas syringae species complex.</title>
        <authorList>
            <person name="Dillon M."/>
            <person name="Thakur S."/>
            <person name="Almeida R.N.D."/>
            <person name="Weir B.S."/>
            <person name="Guttman D.S."/>
        </authorList>
    </citation>
    <scope>NUCLEOTIDE SEQUENCE [LARGE SCALE GENOMIC DNA]</scope>
    <source>
        <strain evidence="1 2">ICMP 2821</strain>
    </source>
</reference>
<gene>
    <name evidence="1" type="ORF">ALQ64_04849</name>
</gene>
<accession>A0A3M3KQY4</accession>
<organism evidence="1 2">
    <name type="scientific">Pseudomonas cannabina</name>
    <dbReference type="NCBI Taxonomy" id="86840"/>
    <lineage>
        <taxon>Bacteria</taxon>
        <taxon>Pseudomonadati</taxon>
        <taxon>Pseudomonadota</taxon>
        <taxon>Gammaproteobacteria</taxon>
        <taxon>Pseudomonadales</taxon>
        <taxon>Pseudomonadaceae</taxon>
        <taxon>Pseudomonas</taxon>
    </lineage>
</organism>
<proteinExistence type="predicted"/>
<sequence>MTAGSRQMARKEYNGFEVVSAVIPSEQKGYSAAVAVKALAAGGAPRFHAILPG</sequence>
<evidence type="ECO:0000313" key="1">
    <source>
        <dbReference type="EMBL" id="RMN25460.1"/>
    </source>
</evidence>